<protein>
    <recommendedName>
        <fullName evidence="2">MoaB/Mog domain-containing protein</fullName>
    </recommendedName>
</protein>
<dbReference type="PANTHER" id="PTHR13939:SF0">
    <property type="entry name" value="NMN AMIDOHYDROLASE-LIKE PROTEIN YFAY"/>
    <property type="match status" value="1"/>
</dbReference>
<dbReference type="InterPro" id="IPR036425">
    <property type="entry name" value="MoaB/Mog-like_dom_sf"/>
</dbReference>
<accession>A0AAR5PQB8</accession>
<proteinExistence type="inferred from homology"/>
<feature type="domain" description="MoaB/Mog" evidence="2">
    <location>
        <begin position="31"/>
        <end position="195"/>
    </location>
</feature>
<comment type="similarity">
    <text evidence="1">In the N-terminal section; belongs to the MoaB/Mog family.</text>
</comment>
<reference evidence="3" key="2">
    <citation type="submission" date="2024-08" db="UniProtKB">
        <authorList>
            <consortium name="EnsemblMetazoa"/>
        </authorList>
    </citation>
    <scope>IDENTIFICATION</scope>
</reference>
<dbReference type="KEGG" id="dpa:109539592"/>
<reference evidence="4" key="1">
    <citation type="journal article" date="2013" name="Genome Biol.">
        <title>Draft genome of the mountain pine beetle, Dendroctonus ponderosae Hopkins, a major forest pest.</title>
        <authorList>
            <person name="Keeling C.I."/>
            <person name="Yuen M.M."/>
            <person name="Liao N.Y."/>
            <person name="Docking T.R."/>
            <person name="Chan S.K."/>
            <person name="Taylor G.A."/>
            <person name="Palmquist D.L."/>
            <person name="Jackman S.D."/>
            <person name="Nguyen A."/>
            <person name="Li M."/>
            <person name="Henderson H."/>
            <person name="Janes J.K."/>
            <person name="Zhao Y."/>
            <person name="Pandoh P."/>
            <person name="Moore R."/>
            <person name="Sperling F.A."/>
            <person name="Huber D.P."/>
            <person name="Birol I."/>
            <person name="Jones S.J."/>
            <person name="Bohlmann J."/>
        </authorList>
    </citation>
    <scope>NUCLEOTIDE SEQUENCE</scope>
</reference>
<evidence type="ECO:0000313" key="4">
    <source>
        <dbReference type="Proteomes" id="UP000019118"/>
    </source>
</evidence>
<keyword evidence="4" id="KW-1185">Reference proteome</keyword>
<dbReference type="PANTHER" id="PTHR13939">
    <property type="entry name" value="NICOTINAMIDE-NUCLEOTIDE AMIDOHYDROLASE PNCC"/>
    <property type="match status" value="1"/>
</dbReference>
<dbReference type="Gene3D" id="3.40.980.10">
    <property type="entry name" value="MoaB/Mog-like domain"/>
    <property type="match status" value="1"/>
</dbReference>
<dbReference type="AlphaFoldDB" id="A0AAR5PQB8"/>
<dbReference type="GeneID" id="109539592"/>
<evidence type="ECO:0000256" key="1">
    <source>
        <dbReference type="ARBA" id="ARBA00007589"/>
    </source>
</evidence>
<dbReference type="SUPFAM" id="SSF53218">
    <property type="entry name" value="Molybdenum cofactor biosynthesis proteins"/>
    <property type="match status" value="1"/>
</dbReference>
<organism evidence="3 4">
    <name type="scientific">Dendroctonus ponderosae</name>
    <name type="common">Mountain pine beetle</name>
    <dbReference type="NCBI Taxonomy" id="77166"/>
    <lineage>
        <taxon>Eukaryota</taxon>
        <taxon>Metazoa</taxon>
        <taxon>Ecdysozoa</taxon>
        <taxon>Arthropoda</taxon>
        <taxon>Hexapoda</taxon>
        <taxon>Insecta</taxon>
        <taxon>Pterygota</taxon>
        <taxon>Neoptera</taxon>
        <taxon>Endopterygota</taxon>
        <taxon>Coleoptera</taxon>
        <taxon>Polyphaga</taxon>
        <taxon>Cucujiformia</taxon>
        <taxon>Curculionidae</taxon>
        <taxon>Scolytinae</taxon>
        <taxon>Dendroctonus</taxon>
    </lineage>
</organism>
<dbReference type="Pfam" id="PF24102">
    <property type="entry name" value="FLAD1_M"/>
    <property type="match status" value="1"/>
</dbReference>
<dbReference type="Proteomes" id="UP000019118">
    <property type="component" value="Unassembled WGS sequence"/>
</dbReference>
<dbReference type="Pfam" id="PF00994">
    <property type="entry name" value="MoCF_biosynth"/>
    <property type="match status" value="1"/>
</dbReference>
<dbReference type="CDD" id="cd00885">
    <property type="entry name" value="cinA"/>
    <property type="match status" value="1"/>
</dbReference>
<dbReference type="SMART" id="SM00852">
    <property type="entry name" value="MoCF_biosynth"/>
    <property type="match status" value="1"/>
</dbReference>
<dbReference type="InterPro" id="IPR056596">
    <property type="entry name" value="FLAD1_M"/>
</dbReference>
<dbReference type="InterPro" id="IPR001453">
    <property type="entry name" value="MoaB/Mog_dom"/>
</dbReference>
<sequence length="275" mass="31010">MSSKWLRRIAAYARGNCNASTEKGQKIPCAGIVVIGDEILKGEVFDTNSTFLAKELHRLGLKLKKISVVSDDVQEIGDEIRLFSKTFDYVLTTGGIGPTHDDVTYEGVALAFNEPLVLHPELKDICCEFYRTTDPLSAGMKLAYIPRSSRLHYKTVSGANLSYPNVSVKNVYMFPGIPELLKKTVSEVGPLLFRSNKRFFTRAFYCNVAEYRIITELQQVVDEFPSVQFGCYPKLHHSIYQVKITVESCCEDSTSKAYERLKELIPAHYIVDVED</sequence>
<name>A0AAR5PQB8_DENPD</name>
<evidence type="ECO:0000313" key="3">
    <source>
        <dbReference type="EnsemblMetazoa" id="XP_019762991.1"/>
    </source>
</evidence>
<evidence type="ECO:0000259" key="2">
    <source>
        <dbReference type="SMART" id="SM00852"/>
    </source>
</evidence>
<dbReference type="EnsemblMetazoa" id="XM_019907432.1">
    <property type="protein sequence ID" value="XP_019762991.1"/>
    <property type="gene ID" value="LOC109539592"/>
</dbReference>
<dbReference type="InterPro" id="IPR050101">
    <property type="entry name" value="CinA"/>
</dbReference>